<dbReference type="InterPro" id="IPR029044">
    <property type="entry name" value="Nucleotide-diphossugar_trans"/>
</dbReference>
<dbReference type="Pfam" id="PF22640">
    <property type="entry name" value="ManC_GMP_beta-helix"/>
    <property type="match status" value="1"/>
</dbReference>
<evidence type="ECO:0000313" key="13">
    <source>
        <dbReference type="EMBL" id="WGZ90466.1"/>
    </source>
</evidence>
<dbReference type="GO" id="GO:0004475">
    <property type="term" value="F:mannose-1-phosphate guanylyltransferase (GTP) activity"/>
    <property type="evidence" value="ECO:0007669"/>
    <property type="project" value="UniProtKB-EC"/>
</dbReference>
<dbReference type="InterPro" id="IPR006375">
    <property type="entry name" value="Man1P_GuaTrfase/Man6P_Isoase"/>
</dbReference>
<dbReference type="InterPro" id="IPR001538">
    <property type="entry name" value="Man6P_isomerase-2_C"/>
</dbReference>
<evidence type="ECO:0000256" key="7">
    <source>
        <dbReference type="ARBA" id="ARBA00023134"/>
    </source>
</evidence>
<reference evidence="13" key="1">
    <citation type="journal article" date="2023" name="Int. J. Mol. Sci.">
        <title>Metagenomics Revealed a New Genus 'Candidatus Thiocaldithrix dubininis' gen. nov., sp. nov. and a New Species 'Candidatus Thiothrix putei' sp. nov. in the Family Thiotrichaceae, Some Members of Which Have Traits of Both Na+- and H+-Motive Energetics.</title>
        <authorList>
            <person name="Ravin N.V."/>
            <person name="Muntyan M.S."/>
            <person name="Smolyakov D.D."/>
            <person name="Rudenko T.S."/>
            <person name="Beletsky A.V."/>
            <person name="Mardanov A.V."/>
            <person name="Grabovich M.Y."/>
        </authorList>
    </citation>
    <scope>NUCLEOTIDE SEQUENCE</scope>
    <source>
        <strain evidence="13">GKL-01</strain>
    </source>
</reference>
<dbReference type="InterPro" id="IPR005835">
    <property type="entry name" value="NTP_transferase_dom"/>
</dbReference>
<protein>
    <recommendedName>
        <fullName evidence="3">mannose-1-phosphate guanylyltransferase</fullName>
        <ecNumber evidence="3">2.7.7.13</ecNumber>
    </recommendedName>
</protein>
<dbReference type="KEGG" id="tdu:QJT80_13375"/>
<feature type="domain" description="MannoseP isomerase/GMP-like beta-helix" evidence="12">
    <location>
        <begin position="300"/>
        <end position="347"/>
    </location>
</feature>
<dbReference type="GO" id="GO:0009298">
    <property type="term" value="P:GDP-mannose biosynthetic process"/>
    <property type="evidence" value="ECO:0007669"/>
    <property type="project" value="TreeGrafter"/>
</dbReference>
<comment type="catalytic activity">
    <reaction evidence="8">
        <text>alpha-D-mannose 1-phosphate + GTP + H(+) = GDP-alpha-D-mannose + diphosphate</text>
        <dbReference type="Rhea" id="RHEA:15229"/>
        <dbReference type="ChEBI" id="CHEBI:15378"/>
        <dbReference type="ChEBI" id="CHEBI:33019"/>
        <dbReference type="ChEBI" id="CHEBI:37565"/>
        <dbReference type="ChEBI" id="CHEBI:57527"/>
        <dbReference type="ChEBI" id="CHEBI:58409"/>
        <dbReference type="EC" id="2.7.7.13"/>
    </reaction>
</comment>
<dbReference type="CDD" id="cd02213">
    <property type="entry name" value="cupin_PMI_typeII_C"/>
    <property type="match status" value="1"/>
</dbReference>
<dbReference type="GO" id="GO:0000271">
    <property type="term" value="P:polysaccharide biosynthetic process"/>
    <property type="evidence" value="ECO:0007669"/>
    <property type="project" value="InterPro"/>
</dbReference>
<evidence type="ECO:0000256" key="3">
    <source>
        <dbReference type="ARBA" id="ARBA00012387"/>
    </source>
</evidence>
<dbReference type="InterPro" id="IPR011051">
    <property type="entry name" value="RmlC_Cupin_sf"/>
</dbReference>
<evidence type="ECO:0000256" key="4">
    <source>
        <dbReference type="ARBA" id="ARBA00022679"/>
    </source>
</evidence>
<proteinExistence type="inferred from homology"/>
<evidence type="ECO:0000256" key="5">
    <source>
        <dbReference type="ARBA" id="ARBA00022695"/>
    </source>
</evidence>
<dbReference type="Pfam" id="PF01050">
    <property type="entry name" value="MannoseP_isomer"/>
    <property type="match status" value="1"/>
</dbReference>
<keyword evidence="7" id="KW-0342">GTP-binding</keyword>
<dbReference type="EMBL" id="CP124755">
    <property type="protein sequence ID" value="WGZ90466.1"/>
    <property type="molecule type" value="Genomic_DNA"/>
</dbReference>
<evidence type="ECO:0000256" key="9">
    <source>
        <dbReference type="RuleBase" id="RU004190"/>
    </source>
</evidence>
<dbReference type="InterPro" id="IPR054566">
    <property type="entry name" value="ManC/GMP-like_b-helix"/>
</dbReference>
<dbReference type="InterPro" id="IPR049577">
    <property type="entry name" value="GMPP_N"/>
</dbReference>
<evidence type="ECO:0000256" key="8">
    <source>
        <dbReference type="ARBA" id="ARBA00047343"/>
    </source>
</evidence>
<dbReference type="CDD" id="cd02509">
    <property type="entry name" value="GDP-M1P_Guanylyltransferase"/>
    <property type="match status" value="1"/>
</dbReference>
<evidence type="ECO:0000259" key="10">
    <source>
        <dbReference type="Pfam" id="PF00483"/>
    </source>
</evidence>
<evidence type="ECO:0000256" key="2">
    <source>
        <dbReference type="ARBA" id="ARBA00006115"/>
    </source>
</evidence>
<evidence type="ECO:0000256" key="6">
    <source>
        <dbReference type="ARBA" id="ARBA00022741"/>
    </source>
</evidence>
<dbReference type="Gene3D" id="3.90.550.10">
    <property type="entry name" value="Spore Coat Polysaccharide Biosynthesis Protein SpsA, Chain A"/>
    <property type="match status" value="1"/>
</dbReference>
<organism evidence="13">
    <name type="scientific">Candidatus Thiocaldithrix dubininis</name>
    <dbReference type="NCBI Taxonomy" id="3080823"/>
    <lineage>
        <taxon>Bacteria</taxon>
        <taxon>Pseudomonadati</taxon>
        <taxon>Pseudomonadota</taxon>
        <taxon>Gammaproteobacteria</taxon>
        <taxon>Thiotrichales</taxon>
        <taxon>Thiotrichaceae</taxon>
        <taxon>Candidatus Thiocaldithrix</taxon>
    </lineage>
</organism>
<dbReference type="AlphaFoldDB" id="A0AA95KEV6"/>
<dbReference type="Proteomes" id="UP001300672">
    <property type="component" value="Chromosome"/>
</dbReference>
<evidence type="ECO:0000256" key="1">
    <source>
        <dbReference type="ARBA" id="ARBA00004823"/>
    </source>
</evidence>
<keyword evidence="5 13" id="KW-0548">Nucleotidyltransferase</keyword>
<sequence length="471" mass="52847">MLNLIPLVISGGSGTRLWPLSRKQRPKQFLPVIGDLTLFQSTLLRLQDIADIEPTLVVCNESHRYMVAEQLRELNLENQGIILEPFGRNTAPAIALAALYLKQQNKDAHLLVLPADHVITDIEAFYEAISSAVSISSDGYLATFGIRPNKPETGYGYIRKGQGINNNAFLVSAFVEKPDITTAKKYLDEGDFLWNSGMFLFKASRYLEELEKFYPSILDTCIKALPEDCKKDFIFVNEKEFSNCIDISIDYAVMEKADSAAVIPLNAGWNDVGAWSSVWEVGTKDQDGNVLRGDTLLHNAHRNLVYTEQRLVTLVGVDNLVVVDTKDATLVAHRDKVQDVKKIVDQLNASNRSEAILHREVNRPWGSYDCIDNGQRFQVKRIVVKAGEKLSLQMHHHRAEHWIVVSGTAQVRCGDKTFLLTENQSTYIPLGEIHSLSNPGKVSLEIIEVQSGSYLGEDDIVRFEDQYGRVK</sequence>
<keyword evidence="13" id="KW-0413">Isomerase</keyword>
<dbReference type="PANTHER" id="PTHR46390:SF1">
    <property type="entry name" value="MANNOSE-1-PHOSPHATE GUANYLYLTRANSFERASE"/>
    <property type="match status" value="1"/>
</dbReference>
<dbReference type="GO" id="GO:0016853">
    <property type="term" value="F:isomerase activity"/>
    <property type="evidence" value="ECO:0007669"/>
    <property type="project" value="UniProtKB-KW"/>
</dbReference>
<dbReference type="Gene3D" id="2.60.120.10">
    <property type="entry name" value="Jelly Rolls"/>
    <property type="match status" value="1"/>
</dbReference>
<feature type="domain" description="Nucleotidyl transferase" evidence="10">
    <location>
        <begin position="6"/>
        <end position="286"/>
    </location>
</feature>
<dbReference type="EC" id="2.7.7.13" evidence="3"/>
<dbReference type="Pfam" id="PF00483">
    <property type="entry name" value="NTP_transferase"/>
    <property type="match status" value="1"/>
</dbReference>
<accession>A0AA95KEV6</accession>
<dbReference type="SUPFAM" id="SSF51182">
    <property type="entry name" value="RmlC-like cupins"/>
    <property type="match status" value="1"/>
</dbReference>
<keyword evidence="4 13" id="KW-0808">Transferase</keyword>
<comment type="similarity">
    <text evidence="2 9">Belongs to the mannose-6-phosphate isomerase type 2 family.</text>
</comment>
<dbReference type="PANTHER" id="PTHR46390">
    <property type="entry name" value="MANNOSE-1-PHOSPHATE GUANYLYLTRANSFERASE"/>
    <property type="match status" value="1"/>
</dbReference>
<dbReference type="InterPro" id="IPR014710">
    <property type="entry name" value="RmlC-like_jellyroll"/>
</dbReference>
<name>A0AA95KEV6_9GAMM</name>
<dbReference type="InterPro" id="IPR051161">
    <property type="entry name" value="Mannose-6P_isomerase_type2"/>
</dbReference>
<dbReference type="NCBIfam" id="TIGR01479">
    <property type="entry name" value="GMP_PMI"/>
    <property type="match status" value="1"/>
</dbReference>
<keyword evidence="6" id="KW-0547">Nucleotide-binding</keyword>
<dbReference type="GO" id="GO:0005525">
    <property type="term" value="F:GTP binding"/>
    <property type="evidence" value="ECO:0007669"/>
    <property type="project" value="UniProtKB-KW"/>
</dbReference>
<evidence type="ECO:0000259" key="11">
    <source>
        <dbReference type="Pfam" id="PF01050"/>
    </source>
</evidence>
<feature type="domain" description="Mannose-6-phosphate isomerase type II C-terminal" evidence="11">
    <location>
        <begin position="351"/>
        <end position="465"/>
    </location>
</feature>
<dbReference type="FunFam" id="3.90.550.10:FF:000046">
    <property type="entry name" value="Mannose-1-phosphate guanylyltransferase (GDP)"/>
    <property type="match status" value="1"/>
</dbReference>
<comment type="pathway">
    <text evidence="1">Nucleotide-sugar biosynthesis; GDP-alpha-D-mannose biosynthesis; GDP-alpha-D-mannose from alpha-D-mannose 1-phosphate (GTP route): step 1/1.</text>
</comment>
<reference evidence="13" key="2">
    <citation type="submission" date="2023-04" db="EMBL/GenBank/DDBJ databases">
        <authorList>
            <person name="Beletskiy A.V."/>
            <person name="Mardanov A.V."/>
            <person name="Ravin N.V."/>
        </authorList>
    </citation>
    <scope>NUCLEOTIDE SEQUENCE</scope>
    <source>
        <strain evidence="13">GKL-01</strain>
    </source>
</reference>
<dbReference type="SUPFAM" id="SSF53448">
    <property type="entry name" value="Nucleotide-diphospho-sugar transferases"/>
    <property type="match status" value="1"/>
</dbReference>
<dbReference type="FunFam" id="2.60.120.10:FF:000032">
    <property type="entry name" value="Mannose-1-phosphate guanylyltransferase/mannose-6-phosphate isomerase"/>
    <property type="match status" value="1"/>
</dbReference>
<evidence type="ECO:0000259" key="12">
    <source>
        <dbReference type="Pfam" id="PF22640"/>
    </source>
</evidence>
<gene>
    <name evidence="13" type="ORF">QJT80_13375</name>
</gene>